<feature type="region of interest" description="Disordered" evidence="1">
    <location>
        <begin position="891"/>
        <end position="912"/>
    </location>
</feature>
<evidence type="ECO:0000313" key="3">
    <source>
        <dbReference type="EMBL" id="TMW55269.1"/>
    </source>
</evidence>
<evidence type="ECO:0000313" key="4">
    <source>
        <dbReference type="Proteomes" id="UP000794436"/>
    </source>
</evidence>
<reference evidence="3" key="1">
    <citation type="submission" date="2019-03" db="EMBL/GenBank/DDBJ databases">
        <title>Long read genome sequence of the mycoparasitic Pythium oligandrum ATCC 38472 isolated from sugarbeet rhizosphere.</title>
        <authorList>
            <person name="Gaulin E."/>
        </authorList>
    </citation>
    <scope>NUCLEOTIDE SEQUENCE</scope>
    <source>
        <strain evidence="3">ATCC 38472_TT</strain>
    </source>
</reference>
<protein>
    <recommendedName>
        <fullName evidence="2">EF-hand domain-containing protein</fullName>
    </recommendedName>
</protein>
<gene>
    <name evidence="3" type="ORF">Poli38472_013160</name>
</gene>
<dbReference type="Proteomes" id="UP000794436">
    <property type="component" value="Unassembled WGS sequence"/>
</dbReference>
<dbReference type="PROSITE" id="PS00018">
    <property type="entry name" value="EF_HAND_1"/>
    <property type="match status" value="1"/>
</dbReference>
<dbReference type="InterPro" id="IPR002048">
    <property type="entry name" value="EF_hand_dom"/>
</dbReference>
<sequence length="1578" mass="176959">MDKVSEVSLPTRTASVCSSSTGTKSQLTAEDDAAALIRSFRRKKYVRARLLPLESDIPAVSSPSQWHLQRRPPKTSPARTRTQPTTAMTAQTKGLSIDKQAILMRLPDAETSNNRENDIPEAETTDIERLQRVHALLTSDKEIQQWINTYETEKSSFSSFALCTEMKLDEIQDKYVSLAGRPNAVEAAACCATLLKMPGIVGCYRTLLQKLTLGILSVVYVPSTKTDDLPADTEAMTMLVRGFYARKTYFQRVLELETQLGTARSLTDAQTLRSLTIDEVTELVRHVPFRVMTYGLLGAYAQHFPHLEQLLRHVQSKIKQCQRDFYRQYGRKMPRSSISHGKSDDDDDEHEGLDPEDPAYPLQIPLTTSTQICRAISQHAVLFSASGKEMILCSILEFVDVDSFKDVFKRFDAHGKTCFLHHLSVLESSEHLQFILEKLPNGGDLLFRFYYALCGAGGGGRDECKASASAKHVFFQKILSPEMEYFFLCDLAPYLNDDQWQLLSQEYEKHVQERKARRRRLRRSQDAGFDEDVDDDDDVEDDAEDQQGNAQRGGAQSKLEHFQVLVWNYIHHQRFTSVQVCSLFQTALLPSLEEKELIACIDLCMEKLALDVQWKKLLARMEELDTERPSTAEPRSPEQQEAVRGVRGAILQRLYSGLTREERVSWLTKTAGKLGLTVVNPAMASKETKSKKSVEPVPAAVAASTQPLAPAFNLEDPKSVISKLRMDLKIKWLEALLEMITTDKETSARTTMLKQMLLPFLQGQQPPANTTITTQETKPTPVDAEKAIMDIISRLNEADAARVWRKVLPESIVPKPKSMLDRATSPILELQIQENVSRQPTPVVPEPESPPQPWYAALAPNSEVATAFQALLADKTEQQVLEILRNGLKPAELEKTSSQEHEEDDDERHGLDNFRSTMVKRKLSAVLAVAEPMEWQERVRIGMLDVSTQTMEIEPETSTALVEPTPSKPPPRAPLTMNALLGRAANAAASSPKKKDAKYQKLNSTAVPRSVSTLITSWRVNTDQLLQFAKKSMQTVLRLIADAYGEMLTAGRRKATAQAAGNSTVTGRQIKDLTLAQIVYQQFLHSYGLPGIADMHLLAFSCATEAYRTQHLRVELFARFVFEEVPKLELSNLLEFLECLVSDDNSTASGASNTTNSNSSSNNSANQSMNGNPTTKRQRFVPRIVVPDKENWQIPLEKAQEAAQLCFRAMRKQAVTAFCDRLTLLALNGSTSFVPVYTNTGRAGPTVDSGRMSPGIPLAAPTTTASSDNSALMLNVDHLLQLVVEEWREEQLRREGHLLNVFRAGDVNGDGQLTSAEFTQIVLTIDHTRELDDILLMYSETLRRTECESINADVFLQVAKEYELDRAAWNGDGELRNIVNDMNELNATWSHVRPFFLGTLEALVRDLPTLHFLRVCEGAGCGCLKCILDGYIGFQRMRREYFTSNNPRLLPSGLAVLSKRTSVVSEALVWARFWHLMRQLYEAVAESPGIITAWEGANYMRVDPVPRLAPRYLKFRRPALPNILFPDTNRISAMMSRMHDPEAFDAETIRQQFHRLLQLMMYNTSGSGVGEGSVVSSE</sequence>
<dbReference type="InterPro" id="IPR018247">
    <property type="entry name" value="EF_Hand_1_Ca_BS"/>
</dbReference>
<evidence type="ECO:0000259" key="2">
    <source>
        <dbReference type="PROSITE" id="PS50222"/>
    </source>
</evidence>
<keyword evidence="4" id="KW-1185">Reference proteome</keyword>
<proteinExistence type="predicted"/>
<feature type="region of interest" description="Disordered" evidence="1">
    <location>
        <begin position="61"/>
        <end position="90"/>
    </location>
</feature>
<feature type="region of interest" description="Disordered" evidence="1">
    <location>
        <begin position="1148"/>
        <end position="1181"/>
    </location>
</feature>
<feature type="region of interest" description="Disordered" evidence="1">
    <location>
        <begin position="1"/>
        <end position="24"/>
    </location>
</feature>
<dbReference type="GO" id="GO:0005509">
    <property type="term" value="F:calcium ion binding"/>
    <property type="evidence" value="ECO:0007669"/>
    <property type="project" value="InterPro"/>
</dbReference>
<dbReference type="PANTHER" id="PTHR34894">
    <property type="entry name" value="SAM-DEPENDENT METHYLTRANSFERASE RSMI, CONSERVED SITE"/>
    <property type="match status" value="1"/>
</dbReference>
<organism evidence="3 4">
    <name type="scientific">Pythium oligandrum</name>
    <name type="common">Mycoparasitic fungus</name>
    <dbReference type="NCBI Taxonomy" id="41045"/>
    <lineage>
        <taxon>Eukaryota</taxon>
        <taxon>Sar</taxon>
        <taxon>Stramenopiles</taxon>
        <taxon>Oomycota</taxon>
        <taxon>Peronosporomycetes</taxon>
        <taxon>Pythiales</taxon>
        <taxon>Pythiaceae</taxon>
        <taxon>Pythium</taxon>
    </lineage>
</organism>
<feature type="compositionally biased region" description="Low complexity" evidence="1">
    <location>
        <begin position="1148"/>
        <end position="1172"/>
    </location>
</feature>
<feature type="region of interest" description="Disordered" evidence="1">
    <location>
        <begin position="527"/>
        <end position="555"/>
    </location>
</feature>
<name>A0A8K1C2H4_PYTOL</name>
<feature type="region of interest" description="Disordered" evidence="1">
    <location>
        <begin position="333"/>
        <end position="360"/>
    </location>
</feature>
<comment type="caution">
    <text evidence="3">The sequence shown here is derived from an EMBL/GenBank/DDBJ whole genome shotgun (WGS) entry which is preliminary data.</text>
</comment>
<feature type="domain" description="EF-hand" evidence="2">
    <location>
        <begin position="1293"/>
        <end position="1328"/>
    </location>
</feature>
<feature type="compositionally biased region" description="Acidic residues" evidence="1">
    <location>
        <begin position="344"/>
        <end position="357"/>
    </location>
</feature>
<feature type="compositionally biased region" description="Basic and acidic residues" evidence="1">
    <location>
        <begin position="891"/>
        <end position="900"/>
    </location>
</feature>
<feature type="compositionally biased region" description="Polar residues" evidence="1">
    <location>
        <begin position="8"/>
        <end position="24"/>
    </location>
</feature>
<accession>A0A8K1C2H4</accession>
<dbReference type="OrthoDB" id="71445at2759"/>
<feature type="compositionally biased region" description="Acidic residues" evidence="1">
    <location>
        <begin position="528"/>
        <end position="545"/>
    </location>
</feature>
<dbReference type="PANTHER" id="PTHR34894:SF5">
    <property type="entry name" value="EF-HAND DOMAIN-CONTAINING PROTEIN"/>
    <property type="match status" value="1"/>
</dbReference>
<feature type="compositionally biased region" description="Polar residues" evidence="1">
    <location>
        <begin position="77"/>
        <end position="90"/>
    </location>
</feature>
<dbReference type="EMBL" id="SPLM01000148">
    <property type="protein sequence ID" value="TMW55269.1"/>
    <property type="molecule type" value="Genomic_DNA"/>
</dbReference>
<dbReference type="PROSITE" id="PS50222">
    <property type="entry name" value="EF_HAND_2"/>
    <property type="match status" value="1"/>
</dbReference>
<evidence type="ECO:0000256" key="1">
    <source>
        <dbReference type="SAM" id="MobiDB-lite"/>
    </source>
</evidence>